<dbReference type="RefSeq" id="WP_090728338.1">
    <property type="nucleotide sequence ID" value="NZ_FOOU01000007.1"/>
</dbReference>
<reference evidence="3" key="1">
    <citation type="submission" date="2016-10" db="EMBL/GenBank/DDBJ databases">
        <authorList>
            <person name="Varghese N."/>
            <person name="Submissions S."/>
        </authorList>
    </citation>
    <scope>NUCLEOTIDE SEQUENCE [LARGE SCALE GENOMIC DNA]</scope>
    <source>
        <strain evidence="3">CGMCC 1.10971</strain>
    </source>
</reference>
<dbReference type="OrthoDB" id="6119856at2"/>
<evidence type="ECO:0000313" key="2">
    <source>
        <dbReference type="EMBL" id="SFG48271.1"/>
    </source>
</evidence>
<dbReference type="STRING" id="1045558.SAMN05216175_107130"/>
<proteinExistence type="predicted"/>
<keyword evidence="3" id="KW-1185">Reference proteome</keyword>
<sequence length="109" mass="11981">MSDLSLWGLFFMCGLATYLIRLSFIQMHGKLGPLLARCQPVLLLLPPAILAALCIPPIVFSKQTDGLQVELAQILAGCVAVVLASYFKSLLWPILGGMSFLWGYRWLIG</sequence>
<dbReference type="EMBL" id="FOOU01000007">
    <property type="protein sequence ID" value="SFG48271.1"/>
    <property type="molecule type" value="Genomic_DNA"/>
</dbReference>
<dbReference type="InterPro" id="IPR008407">
    <property type="entry name" value="Brnchd-chn_aa_trnsp_AzlD"/>
</dbReference>
<evidence type="ECO:0000313" key="3">
    <source>
        <dbReference type="Proteomes" id="UP000198623"/>
    </source>
</evidence>
<feature type="transmembrane region" description="Helical" evidence="1">
    <location>
        <begin position="72"/>
        <end position="95"/>
    </location>
</feature>
<protein>
    <submittedName>
        <fullName evidence="2">Branched-chain amino acid transport protein</fullName>
    </submittedName>
</protein>
<keyword evidence="1" id="KW-0472">Membrane</keyword>
<evidence type="ECO:0000256" key="1">
    <source>
        <dbReference type="SAM" id="Phobius"/>
    </source>
</evidence>
<keyword evidence="1" id="KW-0812">Transmembrane</keyword>
<feature type="transmembrane region" description="Helical" evidence="1">
    <location>
        <begin position="41"/>
        <end position="60"/>
    </location>
</feature>
<name>A0A1I2SE24_9GAMM</name>
<organism evidence="2 3">
    <name type="scientific">Neptunomonas qingdaonensis</name>
    <dbReference type="NCBI Taxonomy" id="1045558"/>
    <lineage>
        <taxon>Bacteria</taxon>
        <taxon>Pseudomonadati</taxon>
        <taxon>Pseudomonadota</taxon>
        <taxon>Gammaproteobacteria</taxon>
        <taxon>Oceanospirillales</taxon>
        <taxon>Oceanospirillaceae</taxon>
        <taxon>Neptunomonas</taxon>
    </lineage>
</organism>
<feature type="transmembrane region" description="Helical" evidence="1">
    <location>
        <begin position="6"/>
        <end position="29"/>
    </location>
</feature>
<dbReference type="AlphaFoldDB" id="A0A1I2SE24"/>
<keyword evidence="1" id="KW-1133">Transmembrane helix</keyword>
<dbReference type="Proteomes" id="UP000198623">
    <property type="component" value="Unassembled WGS sequence"/>
</dbReference>
<accession>A0A1I2SE24</accession>
<gene>
    <name evidence="2" type="ORF">SAMN05216175_107130</name>
</gene>
<dbReference type="Pfam" id="PF05437">
    <property type="entry name" value="AzlD"/>
    <property type="match status" value="1"/>
</dbReference>